<accession>A0A562KQN8</accession>
<protein>
    <submittedName>
        <fullName evidence="1">Uncharacterized protein</fullName>
    </submittedName>
</protein>
<proteinExistence type="predicted"/>
<name>A0A562KQN8_SPHWJ</name>
<reference evidence="1 2" key="1">
    <citation type="journal article" date="2015" name="Stand. Genomic Sci.">
        <title>Genomic Encyclopedia of Bacterial and Archaeal Type Strains, Phase III: the genomes of soil and plant-associated and newly described type strains.</title>
        <authorList>
            <person name="Whitman W.B."/>
            <person name="Woyke T."/>
            <person name="Klenk H.P."/>
            <person name="Zhou Y."/>
            <person name="Lilburn T.G."/>
            <person name="Beck B.J."/>
            <person name="De Vos P."/>
            <person name="Vandamme P."/>
            <person name="Eisen J.A."/>
            <person name="Garrity G."/>
            <person name="Hugenholtz P."/>
            <person name="Kyrpides N.C."/>
        </authorList>
    </citation>
    <scope>NUCLEOTIDE SEQUENCE [LARGE SCALE GENOMIC DNA]</scope>
    <source>
        <strain evidence="1 2">CGMCC 1.7748</strain>
    </source>
</reference>
<keyword evidence="2" id="KW-1185">Reference proteome</keyword>
<comment type="caution">
    <text evidence="1">The sequence shown here is derived from an EMBL/GenBank/DDBJ whole genome shotgun (WGS) entry which is preliminary data.</text>
</comment>
<dbReference type="Proteomes" id="UP000316624">
    <property type="component" value="Unassembled WGS sequence"/>
</dbReference>
<dbReference type="EMBL" id="VLKK01000001">
    <property type="protein sequence ID" value="TWH97513.1"/>
    <property type="molecule type" value="Genomic_DNA"/>
</dbReference>
<gene>
    <name evidence="1" type="ORF">IQ35_00110</name>
</gene>
<sequence>MRLLRDAARDAEAILALPGQSAWIRALADDGMSEISRLEESPFAEDQLLAVALRLGGSGTVQGSLLGALSDKFQSPSIRIMIEAQRRAIWKDMGGEGLPLDEAAEIVTALERRLDAMGQDPSVSFGAYAALYSNLWCDPRIGAPSSARRIMLAMVTILNAREEASRPSHAMVGNRAAGKALSRR</sequence>
<dbReference type="AlphaFoldDB" id="A0A562KQN8"/>
<evidence type="ECO:0000313" key="2">
    <source>
        <dbReference type="Proteomes" id="UP000316624"/>
    </source>
</evidence>
<evidence type="ECO:0000313" key="1">
    <source>
        <dbReference type="EMBL" id="TWH97513.1"/>
    </source>
</evidence>
<organism evidence="1 2">
    <name type="scientific">Sphingobium wenxiniae (strain DSM 21828 / CGMCC 1.7748 / JZ-1)</name>
    <dbReference type="NCBI Taxonomy" id="595605"/>
    <lineage>
        <taxon>Bacteria</taxon>
        <taxon>Pseudomonadati</taxon>
        <taxon>Pseudomonadota</taxon>
        <taxon>Alphaproteobacteria</taxon>
        <taxon>Sphingomonadales</taxon>
        <taxon>Sphingomonadaceae</taxon>
        <taxon>Sphingobium</taxon>
    </lineage>
</organism>